<evidence type="ECO:0000256" key="1">
    <source>
        <dbReference type="SAM" id="Phobius"/>
    </source>
</evidence>
<keyword evidence="1" id="KW-0472">Membrane</keyword>
<evidence type="ECO:0000313" key="3">
    <source>
        <dbReference type="Proteomes" id="UP000305939"/>
    </source>
</evidence>
<sequence length="84" mass="9550">MLPCLTKTLFGVECFGCGLQRAAVLLFRGEFTAAFQMYPAIYTLILLFALIFTRNLIRIPHYSKILYILVAINLALIVGNYFLK</sequence>
<dbReference type="InterPro" id="IPR021215">
    <property type="entry name" value="DUF2752"/>
</dbReference>
<dbReference type="Proteomes" id="UP000305939">
    <property type="component" value="Unassembled WGS sequence"/>
</dbReference>
<evidence type="ECO:0000313" key="2">
    <source>
        <dbReference type="EMBL" id="THD66846.1"/>
    </source>
</evidence>
<feature type="transmembrane region" description="Helical" evidence="1">
    <location>
        <begin position="35"/>
        <end position="53"/>
    </location>
</feature>
<dbReference type="Pfam" id="PF10825">
    <property type="entry name" value="DUF2752"/>
    <property type="match status" value="1"/>
</dbReference>
<dbReference type="AlphaFoldDB" id="A0A4S3LZH9"/>
<accession>A0A4S3LZH9</accession>
<keyword evidence="1" id="KW-0812">Transmembrane</keyword>
<comment type="caution">
    <text evidence="2">The sequence shown here is derived from an EMBL/GenBank/DDBJ whole genome shotgun (WGS) entry which is preliminary data.</text>
</comment>
<reference evidence="2 3" key="1">
    <citation type="submission" date="2019-04" db="EMBL/GenBank/DDBJ databases">
        <title>Draft genome sequence of Robertkochia marina CC-AMO-30D.</title>
        <authorList>
            <person name="Hameed A."/>
            <person name="Lin S.-Y."/>
            <person name="Shahina M."/>
            <person name="Lai W.-A."/>
            <person name="Young C.-C."/>
        </authorList>
    </citation>
    <scope>NUCLEOTIDE SEQUENCE [LARGE SCALE GENOMIC DNA]</scope>
    <source>
        <strain evidence="2 3">CC-AMO-30D</strain>
    </source>
</reference>
<organism evidence="2 3">
    <name type="scientific">Robertkochia marina</name>
    <dbReference type="NCBI Taxonomy" id="1227945"/>
    <lineage>
        <taxon>Bacteria</taxon>
        <taxon>Pseudomonadati</taxon>
        <taxon>Bacteroidota</taxon>
        <taxon>Flavobacteriia</taxon>
        <taxon>Flavobacteriales</taxon>
        <taxon>Flavobacteriaceae</taxon>
        <taxon>Robertkochia</taxon>
    </lineage>
</organism>
<dbReference type="OrthoDB" id="9815897at2"/>
<dbReference type="EMBL" id="SSMC01000003">
    <property type="protein sequence ID" value="THD66846.1"/>
    <property type="molecule type" value="Genomic_DNA"/>
</dbReference>
<protein>
    <submittedName>
        <fullName evidence="2">DUF2752 domain-containing protein</fullName>
    </submittedName>
</protein>
<feature type="transmembrane region" description="Helical" evidence="1">
    <location>
        <begin position="65"/>
        <end position="83"/>
    </location>
</feature>
<gene>
    <name evidence="2" type="ORF">E7Z59_12065</name>
</gene>
<proteinExistence type="predicted"/>
<keyword evidence="3" id="KW-1185">Reference proteome</keyword>
<name>A0A4S3LZH9_9FLAO</name>
<keyword evidence="1" id="KW-1133">Transmembrane helix</keyword>